<sequence>MKKLNWFFLVLFSFVAFACDDDDDVELDTTNPSITITSPAAGSTFGPGTVIPLRATVTDNIGLDEIRVNVTDPSGTTRQVDDQSINDFLNDNREKDLDVDIILDANAPAGAYSIAVVAIDEQGNQATQSVNVSVMQ</sequence>
<dbReference type="RefSeq" id="WP_377503775.1">
    <property type="nucleotide sequence ID" value="NZ_JBHULU010000006.1"/>
</dbReference>
<keyword evidence="1" id="KW-0732">Signal</keyword>
<dbReference type="InterPro" id="IPR027829">
    <property type="entry name" value="DUF4625"/>
</dbReference>
<feature type="chain" id="PRO_5046244172" evidence="1">
    <location>
        <begin position="19"/>
        <end position="136"/>
    </location>
</feature>
<evidence type="ECO:0000256" key="1">
    <source>
        <dbReference type="SAM" id="SignalP"/>
    </source>
</evidence>
<evidence type="ECO:0000313" key="2">
    <source>
        <dbReference type="EMBL" id="MFD2513270.1"/>
    </source>
</evidence>
<dbReference type="EMBL" id="JBHULU010000006">
    <property type="protein sequence ID" value="MFD2513270.1"/>
    <property type="molecule type" value="Genomic_DNA"/>
</dbReference>
<gene>
    <name evidence="2" type="ORF">ACFSRY_05285</name>
</gene>
<comment type="caution">
    <text evidence="2">The sequence shown here is derived from an EMBL/GenBank/DDBJ whole genome shotgun (WGS) entry which is preliminary data.</text>
</comment>
<dbReference type="Gene3D" id="2.60.40.10">
    <property type="entry name" value="Immunoglobulins"/>
    <property type="match status" value="1"/>
</dbReference>
<accession>A0ABW5IIS3</accession>
<proteinExistence type="predicted"/>
<dbReference type="InterPro" id="IPR013783">
    <property type="entry name" value="Ig-like_fold"/>
</dbReference>
<dbReference type="Pfam" id="PF15418">
    <property type="entry name" value="DUF4625"/>
    <property type="match status" value="1"/>
</dbReference>
<dbReference type="PROSITE" id="PS51257">
    <property type="entry name" value="PROKAR_LIPOPROTEIN"/>
    <property type="match status" value="1"/>
</dbReference>
<reference evidence="3" key="1">
    <citation type="journal article" date="2019" name="Int. J. Syst. Evol. Microbiol.">
        <title>The Global Catalogue of Microorganisms (GCM) 10K type strain sequencing project: providing services to taxonomists for standard genome sequencing and annotation.</title>
        <authorList>
            <consortium name="The Broad Institute Genomics Platform"/>
            <consortium name="The Broad Institute Genome Sequencing Center for Infectious Disease"/>
            <person name="Wu L."/>
            <person name="Ma J."/>
        </authorList>
    </citation>
    <scope>NUCLEOTIDE SEQUENCE [LARGE SCALE GENOMIC DNA]</scope>
    <source>
        <strain evidence="3">KCTC 42498</strain>
    </source>
</reference>
<dbReference type="Proteomes" id="UP001597544">
    <property type="component" value="Unassembled WGS sequence"/>
</dbReference>
<keyword evidence="3" id="KW-1185">Reference proteome</keyword>
<protein>
    <submittedName>
        <fullName evidence="2">DUF4625 domain-containing protein</fullName>
    </submittedName>
</protein>
<organism evidence="2 3">
    <name type="scientific">Pontibacter locisalis</name>
    <dbReference type="NCBI Taxonomy" id="1719035"/>
    <lineage>
        <taxon>Bacteria</taxon>
        <taxon>Pseudomonadati</taxon>
        <taxon>Bacteroidota</taxon>
        <taxon>Cytophagia</taxon>
        <taxon>Cytophagales</taxon>
        <taxon>Hymenobacteraceae</taxon>
        <taxon>Pontibacter</taxon>
    </lineage>
</organism>
<name>A0ABW5IIS3_9BACT</name>
<evidence type="ECO:0000313" key="3">
    <source>
        <dbReference type="Proteomes" id="UP001597544"/>
    </source>
</evidence>
<feature type="signal peptide" evidence="1">
    <location>
        <begin position="1"/>
        <end position="18"/>
    </location>
</feature>